<dbReference type="EMBL" id="JACJSK010000009">
    <property type="protein sequence ID" value="MBD2543813.1"/>
    <property type="molecule type" value="Genomic_DNA"/>
</dbReference>
<gene>
    <name evidence="1" type="ORF">H6G72_08120</name>
</gene>
<dbReference type="Proteomes" id="UP000641954">
    <property type="component" value="Unassembled WGS sequence"/>
</dbReference>
<comment type="caution">
    <text evidence="1">The sequence shown here is derived from an EMBL/GenBank/DDBJ whole genome shotgun (WGS) entry which is preliminary data.</text>
</comment>
<protein>
    <submittedName>
        <fullName evidence="1">DUF4258 domain-containing protein</fullName>
    </submittedName>
</protein>
<sequence>MLRPILIDSEFVRETIQFPERLETKEGNKRIAQKKLNENLVLRVVYRDFSSFIIVITLYPGRKIRYEQDSV</sequence>
<name>A0ABR8EAQ8_9CYAN</name>
<reference evidence="1 2" key="1">
    <citation type="journal article" date="2020" name="ISME J.">
        <title>Comparative genomics reveals insights into cyanobacterial evolution and habitat adaptation.</title>
        <authorList>
            <person name="Chen M.Y."/>
            <person name="Teng W.K."/>
            <person name="Zhao L."/>
            <person name="Hu C.X."/>
            <person name="Zhou Y.K."/>
            <person name="Han B.P."/>
            <person name="Song L.R."/>
            <person name="Shu W.S."/>
        </authorList>
    </citation>
    <scope>NUCLEOTIDE SEQUENCE [LARGE SCALE GENOMIC DNA]</scope>
    <source>
        <strain evidence="1 2">FACHB-1370</strain>
    </source>
</reference>
<accession>A0ABR8EAQ8</accession>
<keyword evidence="2" id="KW-1185">Reference proteome</keyword>
<proteinExistence type="predicted"/>
<dbReference type="RefSeq" id="WP_190877878.1">
    <property type="nucleotide sequence ID" value="NZ_JACJSK010000009.1"/>
</dbReference>
<evidence type="ECO:0000313" key="1">
    <source>
        <dbReference type="EMBL" id="MBD2543813.1"/>
    </source>
</evidence>
<evidence type="ECO:0000313" key="2">
    <source>
        <dbReference type="Proteomes" id="UP000641954"/>
    </source>
</evidence>
<organism evidence="1 2">
    <name type="scientific">Planktothricoides raciborskii FACHB-1370</name>
    <dbReference type="NCBI Taxonomy" id="2949576"/>
    <lineage>
        <taxon>Bacteria</taxon>
        <taxon>Bacillati</taxon>
        <taxon>Cyanobacteriota</taxon>
        <taxon>Cyanophyceae</taxon>
        <taxon>Oscillatoriophycideae</taxon>
        <taxon>Oscillatoriales</taxon>
        <taxon>Oscillatoriaceae</taxon>
        <taxon>Planktothricoides</taxon>
    </lineage>
</organism>